<keyword evidence="1" id="KW-0998">Cell outer membrane</keyword>
<keyword evidence="1" id="KW-1134">Transmembrane beta strand</keyword>
<dbReference type="Pfam" id="PF05569">
    <property type="entry name" value="Peptidase_M56"/>
    <property type="match status" value="1"/>
</dbReference>
<feature type="transmembrane region" description="Helical" evidence="2">
    <location>
        <begin position="78"/>
        <end position="98"/>
    </location>
</feature>
<dbReference type="PANTHER" id="PTHR34978">
    <property type="entry name" value="POSSIBLE SENSOR-TRANSDUCER PROTEIN BLAR"/>
    <property type="match status" value="1"/>
</dbReference>
<accession>A0ABW5WRU7</accession>
<dbReference type="RefSeq" id="WP_183488671.1">
    <property type="nucleotide sequence ID" value="NZ_JBHUOV010000007.1"/>
</dbReference>
<feature type="transmembrane region" description="Helical" evidence="2">
    <location>
        <begin position="34"/>
        <end position="54"/>
    </location>
</feature>
<dbReference type="InterPro" id="IPR052173">
    <property type="entry name" value="Beta-lactam_resp_regulator"/>
</dbReference>
<dbReference type="CDD" id="cd07341">
    <property type="entry name" value="M56_BlaR1_MecR1_like"/>
    <property type="match status" value="1"/>
</dbReference>
<evidence type="ECO:0000256" key="2">
    <source>
        <dbReference type="SAM" id="Phobius"/>
    </source>
</evidence>
<dbReference type="Gene3D" id="2.170.130.10">
    <property type="entry name" value="TonB-dependent receptor, plug domain"/>
    <property type="match status" value="1"/>
</dbReference>
<comment type="caution">
    <text evidence="4">The sequence shown here is derived from an EMBL/GenBank/DDBJ whole genome shotgun (WGS) entry which is preliminary data.</text>
</comment>
<dbReference type="Proteomes" id="UP001597533">
    <property type="component" value="Unassembled WGS sequence"/>
</dbReference>
<dbReference type="InterPro" id="IPR008756">
    <property type="entry name" value="Peptidase_M56"/>
</dbReference>
<evidence type="ECO:0000259" key="3">
    <source>
        <dbReference type="Pfam" id="PF05569"/>
    </source>
</evidence>
<evidence type="ECO:0000256" key="1">
    <source>
        <dbReference type="PROSITE-ProRule" id="PRU01360"/>
    </source>
</evidence>
<dbReference type="InterPro" id="IPR037066">
    <property type="entry name" value="Plug_dom_sf"/>
</dbReference>
<keyword evidence="1" id="KW-0813">Transport</keyword>
<dbReference type="EMBL" id="JBHUOV010000007">
    <property type="protein sequence ID" value="MFD2824166.1"/>
    <property type="molecule type" value="Genomic_DNA"/>
</dbReference>
<reference evidence="5" key="1">
    <citation type="journal article" date="2019" name="Int. J. Syst. Evol. Microbiol.">
        <title>The Global Catalogue of Microorganisms (GCM) 10K type strain sequencing project: providing services to taxonomists for standard genome sequencing and annotation.</title>
        <authorList>
            <consortium name="The Broad Institute Genomics Platform"/>
            <consortium name="The Broad Institute Genome Sequencing Center for Infectious Disease"/>
            <person name="Wu L."/>
            <person name="Ma J."/>
        </authorList>
    </citation>
    <scope>NUCLEOTIDE SEQUENCE [LARGE SCALE GENOMIC DNA]</scope>
    <source>
        <strain evidence="5">KCTC 32141</strain>
    </source>
</reference>
<feature type="transmembrane region" description="Helical" evidence="2">
    <location>
        <begin position="6"/>
        <end position="22"/>
    </location>
</feature>
<keyword evidence="2" id="KW-1133">Transmembrane helix</keyword>
<comment type="similarity">
    <text evidence="1">Belongs to the TonB-dependent receptor family.</text>
</comment>
<evidence type="ECO:0000313" key="4">
    <source>
        <dbReference type="EMBL" id="MFD2824166.1"/>
    </source>
</evidence>
<name>A0ABW5WRU7_9FLAO</name>
<keyword evidence="1 2" id="KW-0812">Transmembrane</keyword>
<dbReference type="SUPFAM" id="SSF56935">
    <property type="entry name" value="Porins"/>
    <property type="match status" value="1"/>
</dbReference>
<comment type="subcellular location">
    <subcellularLocation>
        <location evidence="1">Cell outer membrane</location>
        <topology evidence="1">Multi-pass membrane protein</topology>
    </subcellularLocation>
</comment>
<sequence length="579" mass="65915">MEYLLKASAVTALFYLCYTLFLKRDTFFESNRWFLLIGLISTICLPFIVIPIYIENTGVSEFIISNNAVIEQPHLEDAFSFLTLIPYIYSIGFVFFLIKLSIEFISLFKLLNSHVTKTCGAIKYIETENAIPPFSFFNYIVYNPKHFNAIELEDILNHEKAHVKQWHSVDILLAQIATIIFWFNPFIWLYKKDIQQNLEFIADQNAQRISICEKSYQHLLLKATVKNQHLVLTNNFYNSLIKKRIVMLHKSKSNQLNVLKYALVIPLLALFLMSFNTKDVYVESENTIAIAPIGDIEIAIISKDFKDADLEKVKNEFKSKGVTLKFKGLKRNAAGEIIAIKIDAKSEKSSASFNTNSDEGIKPIKITYDSESNSISIGNGKVMHGKNYYFSTADGKTKIHETHAKEKGRKHVYVISDDGEDDDAHEVEIIIEDEHGNAKKKGKVFTKKKSKVIHIDSDDDSEENVYIIKKGKDGKDIKEEIILKGDGTHTWVEDEDEDGSTYKIRTIGNKDKNRMLFIANENGSSPLVLIDDKESTTEAMEKLNPDNIEKMEILKGDNATSIYGEKGKDGVIIVTTKKH</sequence>
<dbReference type="InterPro" id="IPR039426">
    <property type="entry name" value="TonB-dep_rcpt-like"/>
</dbReference>
<feature type="domain" description="Peptidase M56" evidence="3">
    <location>
        <begin position="145"/>
        <end position="248"/>
    </location>
</feature>
<dbReference type="PROSITE" id="PS52016">
    <property type="entry name" value="TONB_DEPENDENT_REC_3"/>
    <property type="match status" value="1"/>
</dbReference>
<organism evidence="4 5">
    <name type="scientific">Lacinutrix iliipiscaria</name>
    <dbReference type="NCBI Taxonomy" id="1230532"/>
    <lineage>
        <taxon>Bacteria</taxon>
        <taxon>Pseudomonadati</taxon>
        <taxon>Bacteroidota</taxon>
        <taxon>Flavobacteriia</taxon>
        <taxon>Flavobacteriales</taxon>
        <taxon>Flavobacteriaceae</taxon>
        <taxon>Lacinutrix</taxon>
    </lineage>
</organism>
<protein>
    <submittedName>
        <fullName evidence="4">M56 family metallopeptidase</fullName>
    </submittedName>
</protein>
<dbReference type="PANTHER" id="PTHR34978:SF3">
    <property type="entry name" value="SLR0241 PROTEIN"/>
    <property type="match status" value="1"/>
</dbReference>
<keyword evidence="1 2" id="KW-0472">Membrane</keyword>
<evidence type="ECO:0000313" key="5">
    <source>
        <dbReference type="Proteomes" id="UP001597533"/>
    </source>
</evidence>
<gene>
    <name evidence="4" type="ORF">ACFS5M_10845</name>
</gene>
<proteinExistence type="inferred from homology"/>
<keyword evidence="5" id="KW-1185">Reference proteome</keyword>